<dbReference type="Proteomes" id="UP000095287">
    <property type="component" value="Unplaced"/>
</dbReference>
<reference evidence="2" key="1">
    <citation type="submission" date="2016-11" db="UniProtKB">
        <authorList>
            <consortium name="WormBaseParasite"/>
        </authorList>
    </citation>
    <scope>IDENTIFICATION</scope>
</reference>
<protein>
    <submittedName>
        <fullName evidence="2">Nitrite reductase</fullName>
    </submittedName>
</protein>
<organism evidence="1 2">
    <name type="scientific">Steinernema glaseri</name>
    <dbReference type="NCBI Taxonomy" id="37863"/>
    <lineage>
        <taxon>Eukaryota</taxon>
        <taxon>Metazoa</taxon>
        <taxon>Ecdysozoa</taxon>
        <taxon>Nematoda</taxon>
        <taxon>Chromadorea</taxon>
        <taxon>Rhabditida</taxon>
        <taxon>Tylenchina</taxon>
        <taxon>Panagrolaimomorpha</taxon>
        <taxon>Strongyloidoidea</taxon>
        <taxon>Steinernematidae</taxon>
        <taxon>Steinernema</taxon>
    </lineage>
</organism>
<name>A0A1I7ZX06_9BILA</name>
<dbReference type="WBParaSite" id="L893_g30428.t1">
    <property type="protein sequence ID" value="L893_g30428.t1"/>
    <property type="gene ID" value="L893_g30428"/>
</dbReference>
<accession>A0A1I7ZX06</accession>
<sequence length="208" mass="21637">LTGGLLGQALEVGARGLPGQQHDAVEAGDDDVRVLVQVRAGLGHVHRYLGFDQRVVDLAAEGAGAAIVLDRVFAAGSNHRTAAGDAQAQVAKAVDRQQVDFLDACGDGGRYANLHIFGQQQRGHAAAIASGQSYDNHFAIMCGLDRLNDVRRVAAGGNRQQHVARLAQGADLLGEDLVVAVVVGDRGNGRAVGGQRDGRQARALALEA</sequence>
<keyword evidence="1" id="KW-1185">Reference proteome</keyword>
<dbReference type="AlphaFoldDB" id="A0A1I7ZX06"/>
<evidence type="ECO:0000313" key="2">
    <source>
        <dbReference type="WBParaSite" id="L893_g30428.t1"/>
    </source>
</evidence>
<evidence type="ECO:0000313" key="1">
    <source>
        <dbReference type="Proteomes" id="UP000095287"/>
    </source>
</evidence>
<proteinExistence type="predicted"/>